<dbReference type="InterPro" id="IPR011009">
    <property type="entry name" value="Kinase-like_dom_sf"/>
</dbReference>
<reference evidence="3 4" key="1">
    <citation type="submission" date="2018-07" db="EMBL/GenBank/DDBJ databases">
        <title>Leeuwenhoekiella genomics.</title>
        <authorList>
            <person name="Tahon G."/>
            <person name="Willems A."/>
        </authorList>
    </citation>
    <scope>NUCLEOTIDE SEQUENCE [LARGE SCALE GENOMIC DNA]</scope>
    <source>
        <strain evidence="3 4">LMG 1345</strain>
    </source>
</reference>
<comment type="caution">
    <text evidence="3">The sequence shown here is derived from an EMBL/GenBank/DDBJ whole genome shotgun (WGS) entry which is preliminary data.</text>
</comment>
<organism evidence="3 4">
    <name type="scientific">Leeuwenhoekiella marinoflava</name>
    <dbReference type="NCBI Taxonomy" id="988"/>
    <lineage>
        <taxon>Bacteria</taxon>
        <taxon>Pseudomonadati</taxon>
        <taxon>Bacteroidota</taxon>
        <taxon>Flavobacteriia</taxon>
        <taxon>Flavobacteriales</taxon>
        <taxon>Flavobacteriaceae</taxon>
        <taxon>Leeuwenhoekiella</taxon>
    </lineage>
</organism>
<dbReference type="Pfam" id="PF03881">
    <property type="entry name" value="Fructosamin_kin"/>
    <property type="match status" value="1"/>
</dbReference>
<dbReference type="Gene3D" id="3.30.200.20">
    <property type="entry name" value="Phosphorylase Kinase, domain 1"/>
    <property type="match status" value="1"/>
</dbReference>
<evidence type="ECO:0000313" key="4">
    <source>
        <dbReference type="Proteomes" id="UP000290608"/>
    </source>
</evidence>
<dbReference type="SUPFAM" id="SSF56112">
    <property type="entry name" value="Protein kinase-like (PK-like)"/>
    <property type="match status" value="1"/>
</dbReference>
<dbReference type="Gene3D" id="3.90.1200.10">
    <property type="match status" value="1"/>
</dbReference>
<dbReference type="Proteomes" id="UP000290608">
    <property type="component" value="Unassembled WGS sequence"/>
</dbReference>
<dbReference type="EMBL" id="QOVL01000005">
    <property type="protein sequence ID" value="RXG32095.1"/>
    <property type="molecule type" value="Genomic_DNA"/>
</dbReference>
<evidence type="ECO:0000256" key="1">
    <source>
        <dbReference type="ARBA" id="ARBA00009460"/>
    </source>
</evidence>
<dbReference type="STRING" id="1122159.SAMN02745246_01457"/>
<dbReference type="GO" id="GO:0016301">
    <property type="term" value="F:kinase activity"/>
    <property type="evidence" value="ECO:0007669"/>
    <property type="project" value="UniProtKB-UniRule"/>
</dbReference>
<evidence type="ECO:0008006" key="5">
    <source>
        <dbReference type="Google" id="ProtNLM"/>
    </source>
</evidence>
<sequence>MLNETFKKYLSEILDAQIKEVSPLYGGDINDVYKVETFSQDLIIKVNSARKFPNMFELEALGLQYIADSNSFATPKVIKTGYFKDQSFILLEYLQSGNETTNFSKKFGHQLAAMHKNTDAFGFEKDNYIGSLPQYNATENNALDFYINQRLEPQFKMATERGYRFSNLEGFYTEISKLIPKEPAALIHGDLWSGNYMLGKNGEPILIDPATCYAPREMDIALMYLFGGFESEIFDHYNEIFPLQQGWKERIRLWQLYYILAHVNLFGGNYYASAKAILQEYS</sequence>
<keyword evidence="2" id="KW-0418">Kinase</keyword>
<dbReference type="AlphaFoldDB" id="A0A4Q0PQH0"/>
<evidence type="ECO:0000256" key="2">
    <source>
        <dbReference type="PIRNR" id="PIRNR006221"/>
    </source>
</evidence>
<proteinExistence type="inferred from homology"/>
<keyword evidence="2" id="KW-0808">Transferase</keyword>
<dbReference type="RefSeq" id="WP_073098562.1">
    <property type="nucleotide sequence ID" value="NZ_JBALUR010000003.1"/>
</dbReference>
<name>A0A4Q0PQH0_9FLAO</name>
<dbReference type="PIRSF" id="PIRSF006221">
    <property type="entry name" value="Ketosamine-3-kinase"/>
    <property type="match status" value="1"/>
</dbReference>
<accession>A0A4Q0PQH0</accession>
<protein>
    <recommendedName>
        <fullName evidence="5">Protein kinase domain-containing protein</fullName>
    </recommendedName>
</protein>
<dbReference type="InterPro" id="IPR016477">
    <property type="entry name" value="Fructo-/Ketosamine-3-kinase"/>
</dbReference>
<gene>
    <name evidence="3" type="ORF">DSL99_1402</name>
</gene>
<dbReference type="PANTHER" id="PTHR12149">
    <property type="entry name" value="FRUCTOSAMINE 3 KINASE-RELATED PROTEIN"/>
    <property type="match status" value="1"/>
</dbReference>
<comment type="similarity">
    <text evidence="1 2">Belongs to the fructosamine kinase family.</text>
</comment>
<evidence type="ECO:0000313" key="3">
    <source>
        <dbReference type="EMBL" id="RXG32095.1"/>
    </source>
</evidence>
<dbReference type="PANTHER" id="PTHR12149:SF8">
    <property type="entry name" value="PROTEIN-RIBULOSAMINE 3-KINASE"/>
    <property type="match status" value="1"/>
</dbReference>